<evidence type="ECO:0000313" key="3">
    <source>
        <dbReference type="Proteomes" id="UP000479710"/>
    </source>
</evidence>
<feature type="region of interest" description="Disordered" evidence="1">
    <location>
        <begin position="167"/>
        <end position="202"/>
    </location>
</feature>
<feature type="compositionally biased region" description="Basic and acidic residues" evidence="1">
    <location>
        <begin position="78"/>
        <end position="89"/>
    </location>
</feature>
<feature type="region of interest" description="Disordered" evidence="1">
    <location>
        <begin position="1"/>
        <end position="24"/>
    </location>
</feature>
<sequence>MHEHGHDASAHAFFVHDRPGSGRRDRVVKNGGGVWRLQKSEEATLTILRDGGGGELDVAYKRRNLSFHRASERASTGVKDKRSDVKEEPAASGESTGGDYNNGYIAGGHQLAVTEPDELGPIKQCCCADFNIYCNDAGAGDSANHYNAGSSNGSYSYYGGDNNNYGHNNGVPYNSDKPGPSHQYHYGGQVASNGFLTDGDVR</sequence>
<protein>
    <recommendedName>
        <fullName evidence="4">NAC domain-containing protein</fullName>
    </recommendedName>
</protein>
<keyword evidence="3" id="KW-1185">Reference proteome</keyword>
<reference evidence="2 3" key="1">
    <citation type="submission" date="2019-11" db="EMBL/GenBank/DDBJ databases">
        <title>Whole genome sequence of Oryza granulata.</title>
        <authorList>
            <person name="Li W."/>
        </authorList>
    </citation>
    <scope>NUCLEOTIDE SEQUENCE [LARGE SCALE GENOMIC DNA]</scope>
    <source>
        <strain evidence="3">cv. Menghai</strain>
        <tissue evidence="2">Leaf</tissue>
    </source>
</reference>
<comment type="caution">
    <text evidence="2">The sequence shown here is derived from an EMBL/GenBank/DDBJ whole genome shotgun (WGS) entry which is preliminary data.</text>
</comment>
<evidence type="ECO:0000256" key="1">
    <source>
        <dbReference type="SAM" id="MobiDB-lite"/>
    </source>
</evidence>
<dbReference type="AlphaFoldDB" id="A0A6G1CSH4"/>
<dbReference type="EMBL" id="SPHZ02000008">
    <property type="protein sequence ID" value="KAF0902533.1"/>
    <property type="molecule type" value="Genomic_DNA"/>
</dbReference>
<feature type="region of interest" description="Disordered" evidence="1">
    <location>
        <begin position="69"/>
        <end position="100"/>
    </location>
</feature>
<evidence type="ECO:0008006" key="4">
    <source>
        <dbReference type="Google" id="ProtNLM"/>
    </source>
</evidence>
<dbReference type="Proteomes" id="UP000479710">
    <property type="component" value="Unassembled WGS sequence"/>
</dbReference>
<gene>
    <name evidence="2" type="ORF">E2562_017931</name>
</gene>
<proteinExistence type="predicted"/>
<accession>A0A6G1CSH4</accession>
<name>A0A6G1CSH4_9ORYZ</name>
<evidence type="ECO:0000313" key="2">
    <source>
        <dbReference type="EMBL" id="KAF0902533.1"/>
    </source>
</evidence>
<organism evidence="2 3">
    <name type="scientific">Oryza meyeriana var. granulata</name>
    <dbReference type="NCBI Taxonomy" id="110450"/>
    <lineage>
        <taxon>Eukaryota</taxon>
        <taxon>Viridiplantae</taxon>
        <taxon>Streptophyta</taxon>
        <taxon>Embryophyta</taxon>
        <taxon>Tracheophyta</taxon>
        <taxon>Spermatophyta</taxon>
        <taxon>Magnoliopsida</taxon>
        <taxon>Liliopsida</taxon>
        <taxon>Poales</taxon>
        <taxon>Poaceae</taxon>
        <taxon>BOP clade</taxon>
        <taxon>Oryzoideae</taxon>
        <taxon>Oryzeae</taxon>
        <taxon>Oryzinae</taxon>
        <taxon>Oryza</taxon>
        <taxon>Oryza meyeriana</taxon>
    </lineage>
</organism>